<reference evidence="8" key="1">
    <citation type="submission" date="2025-08" db="UniProtKB">
        <authorList>
            <consortium name="Ensembl"/>
        </authorList>
    </citation>
    <scope>IDENTIFICATION</scope>
</reference>
<evidence type="ECO:0000313" key="9">
    <source>
        <dbReference type="Proteomes" id="UP000694402"/>
    </source>
</evidence>
<evidence type="ECO:0000256" key="3">
    <source>
        <dbReference type="ARBA" id="ARBA00045430"/>
    </source>
</evidence>
<dbReference type="Ensembl" id="ENSOTST00005005992.2">
    <property type="protein sequence ID" value="ENSOTSP00005005381.2"/>
    <property type="gene ID" value="ENSOTSG00005003130.2"/>
</dbReference>
<dbReference type="InterPro" id="IPR003598">
    <property type="entry name" value="Ig_sub2"/>
</dbReference>
<dbReference type="InterPro" id="IPR007110">
    <property type="entry name" value="Ig-like_dom"/>
</dbReference>
<dbReference type="GeneTree" id="ENSGT01010000222294"/>
<organism evidence="8 9">
    <name type="scientific">Oncorhynchus tshawytscha</name>
    <name type="common">Chinook salmon</name>
    <name type="synonym">Salmo tshawytscha</name>
    <dbReference type="NCBI Taxonomy" id="74940"/>
    <lineage>
        <taxon>Eukaryota</taxon>
        <taxon>Metazoa</taxon>
        <taxon>Chordata</taxon>
        <taxon>Craniata</taxon>
        <taxon>Vertebrata</taxon>
        <taxon>Euteleostomi</taxon>
        <taxon>Actinopterygii</taxon>
        <taxon>Neopterygii</taxon>
        <taxon>Teleostei</taxon>
        <taxon>Protacanthopterygii</taxon>
        <taxon>Salmoniformes</taxon>
        <taxon>Salmonidae</taxon>
        <taxon>Salmoninae</taxon>
        <taxon>Oncorhynchus</taxon>
    </lineage>
</organism>
<dbReference type="InterPro" id="IPR003599">
    <property type="entry name" value="Ig_sub"/>
</dbReference>
<accession>A0A8C8EIQ8</accession>
<comment type="subunit">
    <text evidence="4">Predominantly monomer of isoform CD22-beta. Also found as heterodimer of isoform CD22-beta and a shorter isoform. Interacts with PTPN6/SHP-1, LYN, SYK, PIK3R1/PIK3R2 and PLCG1 upon phosphorylation. Interacts with GRB2, INPP5D and SHC1 upon phosphorylation. May form a complex with INPP5D/SHIP, GRB2 and SHC1.</text>
</comment>
<comment type="function">
    <text evidence="3">Most highly expressed siglec (sialic acid-binding immunoglobulin-like lectin) on B-cells that plays a role in various aspects of B-cell biology including differentiation, antigen presentation, and trafficking to bone marrow. Binds to alpha 2,6-linked sialic acid residues of surface molecules such as CD22 itself, CD45 and IgM in a cis configuration. Can also bind to ligands on other cells as an adhesion molecule in a trans configuration. Acts as an inhibitory coreceptor on the surface of B-cells and inhibits B-cell receptor induced signaling, characterized by inhibition of the calcium mobilization and cellular activation. Mechanistically, the immunoreceptor tyrosine-based inhibitory motif domain is phosphorylated by the Src kinase LYN, which in turn leads to the recruitment of the protein tyrosine phosphatase 1/PTPN6, leading to the negative regulation of BCR signaling. If this negative signaling from is of sufficient strength, apoptosis of the B-cell can be induced.</text>
</comment>
<dbReference type="PANTHER" id="PTHR46013">
    <property type="entry name" value="VASCULAR CELL ADHESION MOLECULE 1"/>
    <property type="match status" value="1"/>
</dbReference>
<protein>
    <recommendedName>
        <fullName evidence="1">B-cell receptor CD22</fullName>
    </recommendedName>
    <alternativeName>
        <fullName evidence="2">Sialic acid-binding Ig-like lectin 2</fullName>
    </alternativeName>
</protein>
<dbReference type="Gene3D" id="2.60.40.10">
    <property type="entry name" value="Immunoglobulins"/>
    <property type="match status" value="3"/>
</dbReference>
<feature type="signal peptide" evidence="6">
    <location>
        <begin position="1"/>
        <end position="22"/>
    </location>
</feature>
<evidence type="ECO:0000259" key="7">
    <source>
        <dbReference type="PROSITE" id="PS50835"/>
    </source>
</evidence>
<name>A0A8C8EIQ8_ONCTS</name>
<dbReference type="AlphaFoldDB" id="A0A8C8EIQ8"/>
<sequence>MLILIVFLLCAVGQNCWRVIYAKRSICALKGSSVDISCTYTYPHGHIPKDTFWFTQGKSTKEPTDLKKDPNYLNRLEYHGNEDSDCTLRIKDLKDSDSAEYKFRLVTAEGKYVSSPGVYLTVTYVLLEMNPMSVSEREMAKLTCTANCRLGDNTAFIWYKNRQAIPNSHNYCNSLHLCQVSSEDAGSYSCAVEGHDNLHSPEVTLTVRYKPKSISVSIGPSGEIVEGSSVILTCSSDANPPVQKYTWYKRNINTSKESGQIYRIINIRSEDSGEYYCEAQNEMGAKNSTVRLIIVSGKKLWAPKSTDTRDTAEDGQGDSSHLYDNISGMAMTPPAVQTVDTDKDGQGGSSHLYETILRTAPTAAQNADTDEDVRIYANVHLSHSRNHEEPLYSTVQLPNPEKQDKVQYVVLKFNRLGVAPHPAAHAAEDPSATYSTVNKPRT</sequence>
<dbReference type="SMART" id="SM00409">
    <property type="entry name" value="IG"/>
    <property type="match status" value="3"/>
</dbReference>
<feature type="domain" description="Ig-like" evidence="7">
    <location>
        <begin position="211"/>
        <end position="293"/>
    </location>
</feature>
<proteinExistence type="predicted"/>
<evidence type="ECO:0000256" key="4">
    <source>
        <dbReference type="ARBA" id="ARBA00046458"/>
    </source>
</evidence>
<evidence type="ECO:0000256" key="6">
    <source>
        <dbReference type="SAM" id="SignalP"/>
    </source>
</evidence>
<feature type="chain" id="PRO_5044348202" description="B-cell receptor CD22" evidence="6">
    <location>
        <begin position="23"/>
        <end position="442"/>
    </location>
</feature>
<dbReference type="PANTHER" id="PTHR46013:SF4">
    <property type="entry name" value="B-CELL RECEPTOR CD22-RELATED"/>
    <property type="match status" value="1"/>
</dbReference>
<dbReference type="PROSITE" id="PS50835">
    <property type="entry name" value="IG_LIKE"/>
    <property type="match status" value="2"/>
</dbReference>
<dbReference type="Pfam" id="PF24518">
    <property type="entry name" value="Ig_CD22"/>
    <property type="match status" value="1"/>
</dbReference>
<feature type="compositionally biased region" description="Polar residues" evidence="5">
    <location>
        <begin position="432"/>
        <end position="442"/>
    </location>
</feature>
<keyword evidence="6" id="KW-0732">Signal</keyword>
<dbReference type="InterPro" id="IPR056386">
    <property type="entry name" value="Ig_CD22"/>
</dbReference>
<dbReference type="InterPro" id="IPR036179">
    <property type="entry name" value="Ig-like_dom_sf"/>
</dbReference>
<dbReference type="CDD" id="cd00096">
    <property type="entry name" value="Ig"/>
    <property type="match status" value="1"/>
</dbReference>
<feature type="region of interest" description="Disordered" evidence="5">
    <location>
        <begin position="422"/>
        <end position="442"/>
    </location>
</feature>
<dbReference type="SUPFAM" id="SSF48726">
    <property type="entry name" value="Immunoglobulin"/>
    <property type="match status" value="3"/>
</dbReference>
<feature type="domain" description="Ig-like" evidence="7">
    <location>
        <begin position="116"/>
        <end position="206"/>
    </location>
</feature>
<dbReference type="Proteomes" id="UP000694402">
    <property type="component" value="Unassembled WGS sequence"/>
</dbReference>
<evidence type="ECO:0000313" key="8">
    <source>
        <dbReference type="Ensembl" id="ENSOTSP00005005381.2"/>
    </source>
</evidence>
<dbReference type="Pfam" id="PF13927">
    <property type="entry name" value="Ig_3"/>
    <property type="match status" value="1"/>
</dbReference>
<dbReference type="Pfam" id="PF13895">
    <property type="entry name" value="Ig_2"/>
    <property type="match status" value="1"/>
</dbReference>
<dbReference type="SMART" id="SM00408">
    <property type="entry name" value="IGc2"/>
    <property type="match status" value="2"/>
</dbReference>
<evidence type="ECO:0000256" key="5">
    <source>
        <dbReference type="SAM" id="MobiDB-lite"/>
    </source>
</evidence>
<keyword evidence="9" id="KW-1185">Reference proteome</keyword>
<evidence type="ECO:0000256" key="1">
    <source>
        <dbReference type="ARBA" id="ARBA00040106"/>
    </source>
</evidence>
<gene>
    <name evidence="8" type="primary">LOC112221448</name>
</gene>
<dbReference type="InterPro" id="IPR013783">
    <property type="entry name" value="Ig-like_fold"/>
</dbReference>
<reference evidence="8" key="2">
    <citation type="submission" date="2025-09" db="UniProtKB">
        <authorList>
            <consortium name="Ensembl"/>
        </authorList>
    </citation>
    <scope>IDENTIFICATION</scope>
</reference>
<evidence type="ECO:0000256" key="2">
    <source>
        <dbReference type="ARBA" id="ARBA00041781"/>
    </source>
</evidence>